<evidence type="ECO:0008006" key="4">
    <source>
        <dbReference type="Google" id="ProtNLM"/>
    </source>
</evidence>
<feature type="compositionally biased region" description="Acidic residues" evidence="1">
    <location>
        <begin position="425"/>
        <end position="439"/>
    </location>
</feature>
<name>A0A7J6KQH7_PERCH</name>
<dbReference type="InterPro" id="IPR051055">
    <property type="entry name" value="PIF1_helicase"/>
</dbReference>
<feature type="region of interest" description="Disordered" evidence="1">
    <location>
        <begin position="355"/>
        <end position="458"/>
    </location>
</feature>
<sequence length="780" mass="87445">FDHTVICLTNAEVEQRNREYLKQLPGEEYVFDAVDTGSRTATDGFDYRSLQKLGYRDKVILKEGCRVMATVNTPGQRDRIVNGLMGKVVKIYWDGEEQPVVITSFDGLEKNVHVKRQKLTVYGRDGSIRFERQQIPLTVSYAATAHKLVGATLTGVWLYLPNSHGRQTEMIRQYWDSPWLQGVIYTALSRVGSREKIRVFPLRNTMDPQLMFPIFSMNPAASAFDALCAERDWLLTARQPVGPPPDVRDKERSCDSELLASVVDHITNLRREIENSKQKMLLLHHYTTSRRSAVSGEPINPVFYCAQNPALANKIDMLSVEGQKKFYDLLDEKLNLTLPRPNDEHLQRIVNDLANEAGDPSELRQSQTNPTLARDTAGVEEGDQELIGEREGSDLSHIEEPSDRMSAGGDLSDGSGTRSSQSDSESSEEGEDSDSDDAPFEIPPHQNDPPSDEPEFADQPFTVYEGNLYDVVSDYIKEKPHYRLVNNLEELKHQRKTCYLECRRAVSPRMEGREPKRGSRPDWRLWPTFTCPLARVKIIFRDGRCSFYPLRSANASADDWRCHDHFPGTEKCRSGTIPPDVIDDWIITLSARPCTSKSELKTMAHQKNMSGQYSAQTTEFLTQKGLSNYEAVKAALRSIKESRNSGLSVTAFTRSLTELSCGPDRLMGEVSDIIKGLDALEAGTHSARDLELARRADCCLVMENILCRTEPEKAGTGSNDLKAYSAVVSSPRMLRSLRSCRTMGIDGTYNLTHADLTMGIICSLPATSTAQPIGIVIMTK</sequence>
<dbReference type="OrthoDB" id="1930718at2759"/>
<feature type="compositionally biased region" description="Basic and acidic residues" evidence="1">
    <location>
        <begin position="387"/>
        <end position="403"/>
    </location>
</feature>
<accession>A0A7J6KQH7</accession>
<dbReference type="PANTHER" id="PTHR47642">
    <property type="entry name" value="ATP-DEPENDENT DNA HELICASE"/>
    <property type="match status" value="1"/>
</dbReference>
<gene>
    <name evidence="2" type="ORF">FOL47_002206</name>
</gene>
<dbReference type="InterPro" id="IPR027417">
    <property type="entry name" value="P-loop_NTPase"/>
</dbReference>
<feature type="non-terminal residue" evidence="2">
    <location>
        <position position="780"/>
    </location>
</feature>
<comment type="caution">
    <text evidence="2">The sequence shown here is derived from an EMBL/GenBank/DDBJ whole genome shotgun (WGS) entry which is preliminary data.</text>
</comment>
<evidence type="ECO:0000256" key="1">
    <source>
        <dbReference type="SAM" id="MobiDB-lite"/>
    </source>
</evidence>
<proteinExistence type="predicted"/>
<evidence type="ECO:0000313" key="2">
    <source>
        <dbReference type="EMBL" id="KAF4649300.1"/>
    </source>
</evidence>
<reference evidence="2 3" key="1">
    <citation type="submission" date="2020-04" db="EMBL/GenBank/DDBJ databases">
        <title>Perkinsus chesapeaki whole genome sequence.</title>
        <authorList>
            <person name="Bogema D.R."/>
        </authorList>
    </citation>
    <scope>NUCLEOTIDE SEQUENCE [LARGE SCALE GENOMIC DNA]</scope>
    <source>
        <strain evidence="2">ATCC PRA-425</strain>
    </source>
</reference>
<dbReference type="SUPFAM" id="SSF52540">
    <property type="entry name" value="P-loop containing nucleoside triphosphate hydrolases"/>
    <property type="match status" value="1"/>
</dbReference>
<protein>
    <recommendedName>
        <fullName evidence="4">ATP-dependent DNA helicase PIF1</fullName>
    </recommendedName>
</protein>
<keyword evidence="3" id="KW-1185">Reference proteome</keyword>
<evidence type="ECO:0000313" key="3">
    <source>
        <dbReference type="Proteomes" id="UP000591131"/>
    </source>
</evidence>
<organism evidence="2 3">
    <name type="scientific">Perkinsus chesapeaki</name>
    <name type="common">Clam parasite</name>
    <name type="synonym">Perkinsus andrewsi</name>
    <dbReference type="NCBI Taxonomy" id="330153"/>
    <lineage>
        <taxon>Eukaryota</taxon>
        <taxon>Sar</taxon>
        <taxon>Alveolata</taxon>
        <taxon>Perkinsozoa</taxon>
        <taxon>Perkinsea</taxon>
        <taxon>Perkinsida</taxon>
        <taxon>Perkinsidae</taxon>
        <taxon>Perkinsus</taxon>
    </lineage>
</organism>
<dbReference type="AlphaFoldDB" id="A0A7J6KQH7"/>
<feature type="non-terminal residue" evidence="2">
    <location>
        <position position="1"/>
    </location>
</feature>
<dbReference type="PANTHER" id="PTHR47642:SF6">
    <property type="entry name" value="ATP-DEPENDENT DNA HELICASE"/>
    <property type="match status" value="1"/>
</dbReference>
<dbReference type="EMBL" id="JAAPAO010001588">
    <property type="protein sequence ID" value="KAF4649300.1"/>
    <property type="molecule type" value="Genomic_DNA"/>
</dbReference>
<dbReference type="Proteomes" id="UP000591131">
    <property type="component" value="Unassembled WGS sequence"/>
</dbReference>
<feature type="compositionally biased region" description="Low complexity" evidence="1">
    <location>
        <begin position="412"/>
        <end position="424"/>
    </location>
</feature>